<evidence type="ECO:0000259" key="3">
    <source>
        <dbReference type="PROSITE" id="PS50102"/>
    </source>
</evidence>
<dbReference type="RefSeq" id="XP_028884158.1">
    <property type="nucleotide sequence ID" value="XM_029024381.1"/>
</dbReference>
<dbReference type="InterPro" id="IPR000504">
    <property type="entry name" value="RRM_dom"/>
</dbReference>
<dbReference type="VEuPathDB" id="TriTrypDB:TM35_000091420"/>
<dbReference type="OrthoDB" id="10259687at2759"/>
<dbReference type="InterPro" id="IPR012677">
    <property type="entry name" value="Nucleotide-bd_a/b_plait_sf"/>
</dbReference>
<evidence type="ECO:0000256" key="1">
    <source>
        <dbReference type="PROSITE-ProRule" id="PRU00176"/>
    </source>
</evidence>
<evidence type="ECO:0000313" key="4">
    <source>
        <dbReference type="EMBL" id="ORC90092.1"/>
    </source>
</evidence>
<protein>
    <submittedName>
        <fullName evidence="4">RNA-binding protein</fullName>
    </submittedName>
</protein>
<sequence>MTTFKREDLCRVFFSDLSEQCDEDLIYELCMQFGPVANITWPTTGNLGGGGAQHMTFCFVDFRNAEDAKYCYEALHRSRVKMFGKELRVSHASTDIPARESGGRAANNRHAVHELHEIGAKVVVRGVDPAVTEYELTTFFEQFGKFAVPPRMLRDFDGNFRGVVVLSYDDFASSDRVIDEMHHKVYRDRPIAVQYAEMADGSGRRHGGAAERENAAIFREEARRHAERIAEERAAAERQRTRRRQENVAWAAGIDPHTRGHRQ</sequence>
<dbReference type="SMART" id="SM00360">
    <property type="entry name" value="RRM"/>
    <property type="match status" value="2"/>
</dbReference>
<feature type="region of interest" description="Disordered" evidence="2">
    <location>
        <begin position="233"/>
        <end position="263"/>
    </location>
</feature>
<dbReference type="Proteomes" id="UP000192257">
    <property type="component" value="Unassembled WGS sequence"/>
</dbReference>
<dbReference type="STRING" id="67003.A0A1X0NZI1"/>
<keyword evidence="1" id="KW-0694">RNA-binding</keyword>
<dbReference type="PANTHER" id="PTHR48030:SF3">
    <property type="entry name" value="SPLICING FACTOR 3B SUBUNIT 4"/>
    <property type="match status" value="1"/>
</dbReference>
<dbReference type="InterPro" id="IPR035979">
    <property type="entry name" value="RBD_domain_sf"/>
</dbReference>
<dbReference type="SUPFAM" id="SSF54928">
    <property type="entry name" value="RNA-binding domain, RBD"/>
    <property type="match status" value="1"/>
</dbReference>
<dbReference type="GO" id="GO:0003723">
    <property type="term" value="F:RNA binding"/>
    <property type="evidence" value="ECO:0007669"/>
    <property type="project" value="UniProtKB-UniRule"/>
</dbReference>
<gene>
    <name evidence="4" type="ORF">TM35_000091420</name>
</gene>
<dbReference type="PANTHER" id="PTHR48030">
    <property type="entry name" value="SPLICING FACTOR 3B SUBUNIT 4"/>
    <property type="match status" value="1"/>
</dbReference>
<proteinExistence type="predicted"/>
<dbReference type="AlphaFoldDB" id="A0A1X0NZI1"/>
<dbReference type="GO" id="GO:0005730">
    <property type="term" value="C:nucleolus"/>
    <property type="evidence" value="ECO:0007669"/>
    <property type="project" value="TreeGrafter"/>
</dbReference>
<dbReference type="PROSITE" id="PS50102">
    <property type="entry name" value="RRM"/>
    <property type="match status" value="2"/>
</dbReference>
<dbReference type="Gene3D" id="3.30.70.330">
    <property type="match status" value="2"/>
</dbReference>
<evidence type="ECO:0000256" key="2">
    <source>
        <dbReference type="SAM" id="MobiDB-lite"/>
    </source>
</evidence>
<accession>A0A1X0NZI1</accession>
<reference evidence="4 5" key="1">
    <citation type="submission" date="2017-03" db="EMBL/GenBank/DDBJ databases">
        <title>An alternative strategy for trypanosome survival in the mammalian bloodstream revealed through genome and transcriptome analysis of the ubiquitous bovine parasite Trypanosoma (Megatrypanum) theileri.</title>
        <authorList>
            <person name="Kelly S."/>
            <person name="Ivens A."/>
            <person name="Mott A."/>
            <person name="O'Neill E."/>
            <person name="Emms D."/>
            <person name="Macleod O."/>
            <person name="Voorheis P."/>
            <person name="Matthews J."/>
            <person name="Matthews K."/>
            <person name="Carrington M."/>
        </authorList>
    </citation>
    <scope>NUCLEOTIDE SEQUENCE [LARGE SCALE GENOMIC DNA]</scope>
    <source>
        <strain evidence="4">Edinburgh</strain>
    </source>
</reference>
<organism evidence="4 5">
    <name type="scientific">Trypanosoma theileri</name>
    <dbReference type="NCBI Taxonomy" id="67003"/>
    <lineage>
        <taxon>Eukaryota</taxon>
        <taxon>Discoba</taxon>
        <taxon>Euglenozoa</taxon>
        <taxon>Kinetoplastea</taxon>
        <taxon>Metakinetoplastina</taxon>
        <taxon>Trypanosomatida</taxon>
        <taxon>Trypanosomatidae</taxon>
        <taxon>Trypanosoma</taxon>
    </lineage>
</organism>
<comment type="caution">
    <text evidence="4">The sequence shown here is derived from an EMBL/GenBank/DDBJ whole genome shotgun (WGS) entry which is preliminary data.</text>
</comment>
<feature type="domain" description="RRM" evidence="3">
    <location>
        <begin position="120"/>
        <end position="198"/>
    </location>
</feature>
<dbReference type="GO" id="GO:0048026">
    <property type="term" value="P:positive regulation of mRNA splicing, via spliceosome"/>
    <property type="evidence" value="ECO:0007669"/>
    <property type="project" value="TreeGrafter"/>
</dbReference>
<dbReference type="GeneID" id="39984161"/>
<feature type="domain" description="RRM" evidence="3">
    <location>
        <begin position="10"/>
        <end position="94"/>
    </location>
</feature>
<dbReference type="EMBL" id="NBCO01000009">
    <property type="protein sequence ID" value="ORC90092.1"/>
    <property type="molecule type" value="Genomic_DNA"/>
</dbReference>
<dbReference type="InterPro" id="IPR052084">
    <property type="entry name" value="SF3B4_spliceosome_assoc"/>
</dbReference>
<keyword evidence="5" id="KW-1185">Reference proteome</keyword>
<evidence type="ECO:0000313" key="5">
    <source>
        <dbReference type="Proteomes" id="UP000192257"/>
    </source>
</evidence>
<dbReference type="GO" id="GO:0071011">
    <property type="term" value="C:precatalytic spliceosome"/>
    <property type="evidence" value="ECO:0007669"/>
    <property type="project" value="TreeGrafter"/>
</dbReference>
<dbReference type="Pfam" id="PF00076">
    <property type="entry name" value="RRM_1"/>
    <property type="match status" value="2"/>
</dbReference>
<name>A0A1X0NZI1_9TRYP</name>